<organism evidence="1">
    <name type="scientific">marine sediment metagenome</name>
    <dbReference type="NCBI Taxonomy" id="412755"/>
    <lineage>
        <taxon>unclassified sequences</taxon>
        <taxon>metagenomes</taxon>
        <taxon>ecological metagenomes</taxon>
    </lineage>
</organism>
<name>A0A0F8XD67_9ZZZZ</name>
<gene>
    <name evidence="1" type="ORF">LCGC14_3146630</name>
</gene>
<protein>
    <submittedName>
        <fullName evidence="1">Uncharacterized protein</fullName>
    </submittedName>
</protein>
<evidence type="ECO:0000313" key="1">
    <source>
        <dbReference type="EMBL" id="KKK40184.1"/>
    </source>
</evidence>
<proteinExistence type="predicted"/>
<comment type="caution">
    <text evidence="1">The sequence shown here is derived from an EMBL/GenBank/DDBJ whole genome shotgun (WGS) entry which is preliminary data.</text>
</comment>
<feature type="non-terminal residue" evidence="1">
    <location>
        <position position="32"/>
    </location>
</feature>
<dbReference type="AlphaFoldDB" id="A0A0F8XD67"/>
<dbReference type="EMBL" id="LAZR01070497">
    <property type="protein sequence ID" value="KKK40184.1"/>
    <property type="molecule type" value="Genomic_DNA"/>
</dbReference>
<sequence length="32" mass="3806">MPPPRKDKEFKKKVIDYVNKGKYARALKLLDD</sequence>
<reference evidence="1" key="1">
    <citation type="journal article" date="2015" name="Nature">
        <title>Complex archaea that bridge the gap between prokaryotes and eukaryotes.</title>
        <authorList>
            <person name="Spang A."/>
            <person name="Saw J.H."/>
            <person name="Jorgensen S.L."/>
            <person name="Zaremba-Niedzwiedzka K."/>
            <person name="Martijn J."/>
            <person name="Lind A.E."/>
            <person name="van Eijk R."/>
            <person name="Schleper C."/>
            <person name="Guy L."/>
            <person name="Ettema T.J."/>
        </authorList>
    </citation>
    <scope>NUCLEOTIDE SEQUENCE</scope>
</reference>
<accession>A0A0F8XD67</accession>